<evidence type="ECO:0000256" key="6">
    <source>
        <dbReference type="PROSITE-ProRule" id="PRU00433"/>
    </source>
</evidence>
<dbReference type="OrthoDB" id="9796421at2"/>
<evidence type="ECO:0000256" key="2">
    <source>
        <dbReference type="ARBA" id="ARBA00022617"/>
    </source>
</evidence>
<dbReference type="PANTHER" id="PTHR33751:SF9">
    <property type="entry name" value="CYTOCHROME C4"/>
    <property type="match status" value="1"/>
</dbReference>
<keyword evidence="10" id="KW-1185">Reference proteome</keyword>
<accession>A0A1H9EUT9</accession>
<dbReference type="RefSeq" id="WP_093284225.1">
    <property type="nucleotide sequence ID" value="NZ_FOFS01000005.1"/>
</dbReference>
<dbReference type="EMBL" id="FOFS01000005">
    <property type="protein sequence ID" value="SEQ29415.1"/>
    <property type="molecule type" value="Genomic_DNA"/>
</dbReference>
<gene>
    <name evidence="9" type="ORF">SAMN04488038_105161</name>
</gene>
<dbReference type="GO" id="GO:0020037">
    <property type="term" value="F:heme binding"/>
    <property type="evidence" value="ECO:0007669"/>
    <property type="project" value="InterPro"/>
</dbReference>
<feature type="domain" description="Cytochrome c" evidence="8">
    <location>
        <begin position="24"/>
        <end position="110"/>
    </location>
</feature>
<dbReference type="InterPro" id="IPR036909">
    <property type="entry name" value="Cyt_c-like_dom_sf"/>
</dbReference>
<organism evidence="9 10">
    <name type="scientific">Solimonas aquatica</name>
    <dbReference type="NCBI Taxonomy" id="489703"/>
    <lineage>
        <taxon>Bacteria</taxon>
        <taxon>Pseudomonadati</taxon>
        <taxon>Pseudomonadota</taxon>
        <taxon>Gammaproteobacteria</taxon>
        <taxon>Nevskiales</taxon>
        <taxon>Nevskiaceae</taxon>
        <taxon>Solimonas</taxon>
    </lineage>
</organism>
<keyword evidence="2 6" id="KW-0349">Heme</keyword>
<keyword evidence="5 6" id="KW-0408">Iron</keyword>
<dbReference type="Pfam" id="PF00034">
    <property type="entry name" value="Cytochrom_C"/>
    <property type="match status" value="1"/>
</dbReference>
<feature type="chain" id="PRO_5011651855" evidence="7">
    <location>
        <begin position="27"/>
        <end position="113"/>
    </location>
</feature>
<keyword evidence="4" id="KW-0249">Electron transport</keyword>
<dbReference type="SUPFAM" id="SSF46626">
    <property type="entry name" value="Cytochrome c"/>
    <property type="match status" value="1"/>
</dbReference>
<proteinExistence type="predicted"/>
<dbReference type="InterPro" id="IPR009056">
    <property type="entry name" value="Cyt_c-like_dom"/>
</dbReference>
<dbReference type="Gene3D" id="1.10.760.10">
    <property type="entry name" value="Cytochrome c-like domain"/>
    <property type="match status" value="1"/>
</dbReference>
<evidence type="ECO:0000313" key="10">
    <source>
        <dbReference type="Proteomes" id="UP000199233"/>
    </source>
</evidence>
<evidence type="ECO:0000256" key="4">
    <source>
        <dbReference type="ARBA" id="ARBA00022982"/>
    </source>
</evidence>
<keyword evidence="1" id="KW-0813">Transport</keyword>
<reference evidence="10" key="1">
    <citation type="submission" date="2016-10" db="EMBL/GenBank/DDBJ databases">
        <authorList>
            <person name="Varghese N."/>
            <person name="Submissions S."/>
        </authorList>
    </citation>
    <scope>NUCLEOTIDE SEQUENCE [LARGE SCALE GENOMIC DNA]</scope>
    <source>
        <strain evidence="10">DSM 25927</strain>
    </source>
</reference>
<dbReference type="GO" id="GO:0009055">
    <property type="term" value="F:electron transfer activity"/>
    <property type="evidence" value="ECO:0007669"/>
    <property type="project" value="InterPro"/>
</dbReference>
<evidence type="ECO:0000256" key="5">
    <source>
        <dbReference type="ARBA" id="ARBA00023004"/>
    </source>
</evidence>
<dbReference type="AlphaFoldDB" id="A0A1H9EUT9"/>
<evidence type="ECO:0000259" key="8">
    <source>
        <dbReference type="PROSITE" id="PS51007"/>
    </source>
</evidence>
<dbReference type="GO" id="GO:0046872">
    <property type="term" value="F:metal ion binding"/>
    <property type="evidence" value="ECO:0007669"/>
    <property type="project" value="UniProtKB-KW"/>
</dbReference>
<evidence type="ECO:0000313" key="9">
    <source>
        <dbReference type="EMBL" id="SEQ29415.1"/>
    </source>
</evidence>
<sequence length="113" mass="11682">MKFALRGLLALTAPLAVALFAPVAQAAAGNVDAGRVKANTCMGCHGIPKYNNVYPTYRVPKIGGQSAEYIGAALTAYKSGERSHGTMHAQAASLSDQDIADIAAFIATAPKHP</sequence>
<dbReference type="PROSITE" id="PS51007">
    <property type="entry name" value="CYTC"/>
    <property type="match status" value="1"/>
</dbReference>
<protein>
    <submittedName>
        <fullName evidence="9">Cytochrome c553</fullName>
    </submittedName>
</protein>
<evidence type="ECO:0000256" key="1">
    <source>
        <dbReference type="ARBA" id="ARBA00022448"/>
    </source>
</evidence>
<dbReference type="InterPro" id="IPR050597">
    <property type="entry name" value="Cytochrome_c_Oxidase_Subunit"/>
</dbReference>
<feature type="signal peptide" evidence="7">
    <location>
        <begin position="1"/>
        <end position="26"/>
    </location>
</feature>
<keyword evidence="7" id="KW-0732">Signal</keyword>
<dbReference type="Proteomes" id="UP000199233">
    <property type="component" value="Unassembled WGS sequence"/>
</dbReference>
<dbReference type="STRING" id="489703.SAMN04488038_105161"/>
<evidence type="ECO:0000256" key="3">
    <source>
        <dbReference type="ARBA" id="ARBA00022723"/>
    </source>
</evidence>
<evidence type="ECO:0000256" key="7">
    <source>
        <dbReference type="SAM" id="SignalP"/>
    </source>
</evidence>
<dbReference type="PANTHER" id="PTHR33751">
    <property type="entry name" value="CBB3-TYPE CYTOCHROME C OXIDASE SUBUNIT FIXP"/>
    <property type="match status" value="1"/>
</dbReference>
<name>A0A1H9EUT9_9GAMM</name>
<keyword evidence="3 6" id="KW-0479">Metal-binding</keyword>